<accession>A0ABP6P623</accession>
<organism evidence="3 4">
    <name type="scientific">Blastococcus jejuensis</name>
    <dbReference type="NCBI Taxonomy" id="351224"/>
    <lineage>
        <taxon>Bacteria</taxon>
        <taxon>Bacillati</taxon>
        <taxon>Actinomycetota</taxon>
        <taxon>Actinomycetes</taxon>
        <taxon>Geodermatophilales</taxon>
        <taxon>Geodermatophilaceae</taxon>
        <taxon>Blastococcus</taxon>
    </lineage>
</organism>
<dbReference type="InterPro" id="IPR006680">
    <property type="entry name" value="Amidohydro-rel"/>
</dbReference>
<dbReference type="InterPro" id="IPR050287">
    <property type="entry name" value="MTA/SAH_deaminase"/>
</dbReference>
<dbReference type="EMBL" id="BAAAVV010000004">
    <property type="protein sequence ID" value="GAA3168722.1"/>
    <property type="molecule type" value="Genomic_DNA"/>
</dbReference>
<gene>
    <name evidence="3" type="ORF">GCM10010531_22080</name>
</gene>
<keyword evidence="4" id="KW-1185">Reference proteome</keyword>
<dbReference type="InterPro" id="IPR011059">
    <property type="entry name" value="Metal-dep_hydrolase_composite"/>
</dbReference>
<comment type="caution">
    <text evidence="3">The sequence shown here is derived from an EMBL/GenBank/DDBJ whole genome shotgun (WGS) entry which is preliminary data.</text>
</comment>
<dbReference type="PANTHER" id="PTHR43794">
    <property type="entry name" value="AMINOHYDROLASE SSNA-RELATED"/>
    <property type="match status" value="1"/>
</dbReference>
<name>A0ABP6P623_9ACTN</name>
<proteinExistence type="predicted"/>
<evidence type="ECO:0000313" key="3">
    <source>
        <dbReference type="EMBL" id="GAA3168722.1"/>
    </source>
</evidence>
<evidence type="ECO:0000259" key="2">
    <source>
        <dbReference type="Pfam" id="PF01979"/>
    </source>
</evidence>
<dbReference type="NCBIfam" id="TIGR02022">
    <property type="entry name" value="hutF"/>
    <property type="match status" value="1"/>
</dbReference>
<dbReference type="Proteomes" id="UP001499924">
    <property type="component" value="Unassembled WGS sequence"/>
</dbReference>
<dbReference type="RefSeq" id="WP_344688904.1">
    <property type="nucleotide sequence ID" value="NZ_BAAAVV010000004.1"/>
</dbReference>
<dbReference type="Pfam" id="PF01979">
    <property type="entry name" value="Amidohydro_1"/>
    <property type="match status" value="1"/>
</dbReference>
<dbReference type="NCBIfam" id="NF006681">
    <property type="entry name" value="PRK09229.1-2"/>
    <property type="match status" value="1"/>
</dbReference>
<dbReference type="PANTHER" id="PTHR43794:SF11">
    <property type="entry name" value="AMIDOHYDROLASE-RELATED DOMAIN-CONTAINING PROTEIN"/>
    <property type="match status" value="1"/>
</dbReference>
<dbReference type="SUPFAM" id="SSF51556">
    <property type="entry name" value="Metallo-dependent hydrolases"/>
    <property type="match status" value="1"/>
</dbReference>
<evidence type="ECO:0000313" key="4">
    <source>
        <dbReference type="Proteomes" id="UP001499924"/>
    </source>
</evidence>
<protein>
    <submittedName>
        <fullName evidence="3">Formimidoylglutamate deiminase</fullName>
    </submittedName>
</protein>
<dbReference type="SUPFAM" id="SSF51338">
    <property type="entry name" value="Composite domain of metallo-dependent hydrolases"/>
    <property type="match status" value="1"/>
</dbReference>
<keyword evidence="1" id="KW-0378">Hydrolase</keyword>
<dbReference type="InterPro" id="IPR032466">
    <property type="entry name" value="Metal_Hydrolase"/>
</dbReference>
<reference evidence="4" key="1">
    <citation type="journal article" date="2019" name="Int. J. Syst. Evol. Microbiol.">
        <title>The Global Catalogue of Microorganisms (GCM) 10K type strain sequencing project: providing services to taxonomists for standard genome sequencing and annotation.</title>
        <authorList>
            <consortium name="The Broad Institute Genomics Platform"/>
            <consortium name="The Broad Institute Genome Sequencing Center for Infectious Disease"/>
            <person name="Wu L."/>
            <person name="Ma J."/>
        </authorList>
    </citation>
    <scope>NUCLEOTIDE SEQUENCE [LARGE SCALE GENOMIC DNA]</scope>
    <source>
        <strain evidence="4">JCM 15614</strain>
    </source>
</reference>
<feature type="domain" description="Amidohydrolase-related" evidence="2">
    <location>
        <begin position="48"/>
        <end position="416"/>
    </location>
</feature>
<dbReference type="InterPro" id="IPR010252">
    <property type="entry name" value="HutF"/>
</dbReference>
<sequence>MLSAYWCEHAWLDEGPMAGVRVVVDGDRITAVERAPAPVPGDTRLDGVVLPGMANAHAHAFHRALRGRTHDRGGTFWTWRERMYAVAARLDPDSYLALARATYAEMALAGITCVGEFHYLHHPAGGGRYDDPNAMSEALIQAATDAGVRLTLLDACYLAGGLEGTGHLPLEPTQRRFSDGDADAWAARVALLPERPGLRIGAAVHSVRAVPAQALATIVRAASGRPLHVHLSEQPAENEACAAFYGVTPTRLLADHGVLGPATTAVHATHLTGDEIAALGASGTAVCACPSTEADLADGVGAFRWLRDAGSPLCLGTDQQAATDLLGEARMVETSERLITGERGRFRPAELVEALTAAGHSALGWPDAGRIAPGQRADLVAAATDSSRTAGCAPEQLVMCATAADVHTVVAGGRVVVAEGRHVLGDDGRLLADAIAPLWEGA</sequence>
<dbReference type="Gene3D" id="2.30.40.10">
    <property type="entry name" value="Urease, subunit C, domain 1"/>
    <property type="match status" value="1"/>
</dbReference>
<dbReference type="Gene3D" id="3.20.20.140">
    <property type="entry name" value="Metal-dependent hydrolases"/>
    <property type="match status" value="1"/>
</dbReference>
<evidence type="ECO:0000256" key="1">
    <source>
        <dbReference type="ARBA" id="ARBA00022801"/>
    </source>
</evidence>